<dbReference type="AlphaFoldDB" id="C0EF48"/>
<evidence type="ECO:0000313" key="1">
    <source>
        <dbReference type="EMBL" id="EEG29950.1"/>
    </source>
</evidence>
<name>C0EF48_9FIRM</name>
<keyword evidence="2" id="KW-1185">Reference proteome</keyword>
<organism evidence="1 2">
    <name type="scientific">[Clostridium] methylpentosum DSM 5476</name>
    <dbReference type="NCBI Taxonomy" id="537013"/>
    <lineage>
        <taxon>Bacteria</taxon>
        <taxon>Bacillati</taxon>
        <taxon>Bacillota</taxon>
        <taxon>Clostridia</taxon>
        <taxon>Eubacteriales</taxon>
        <taxon>Oscillospiraceae</taxon>
        <taxon>Oscillospiraceae incertae sedis</taxon>
    </lineage>
</organism>
<reference evidence="1 2" key="1">
    <citation type="submission" date="2009-01" db="EMBL/GenBank/DDBJ databases">
        <authorList>
            <person name="Fulton L."/>
            <person name="Clifton S."/>
            <person name="Fulton B."/>
            <person name="Xu J."/>
            <person name="Minx P."/>
            <person name="Pepin K.H."/>
            <person name="Johnson M."/>
            <person name="Bhonagiri V."/>
            <person name="Nash W.E."/>
            <person name="Mardis E.R."/>
            <person name="Wilson R.K."/>
        </authorList>
    </citation>
    <scope>NUCLEOTIDE SEQUENCE [LARGE SCALE GENOMIC DNA]</scope>
    <source>
        <strain evidence="1 2">DSM 5476</strain>
    </source>
</reference>
<proteinExistence type="predicted"/>
<dbReference type="EMBL" id="ACEC01000082">
    <property type="protein sequence ID" value="EEG29950.1"/>
    <property type="molecule type" value="Genomic_DNA"/>
</dbReference>
<dbReference type="eggNOG" id="ENOG5033D3R">
    <property type="taxonomic scope" value="Bacteria"/>
</dbReference>
<dbReference type="HOGENOM" id="CLU_968752_0_0_9"/>
<evidence type="ECO:0000313" key="2">
    <source>
        <dbReference type="Proteomes" id="UP000003340"/>
    </source>
</evidence>
<accession>C0EF48</accession>
<gene>
    <name evidence="1" type="ORF">CLOSTMETH_02487</name>
</gene>
<comment type="caution">
    <text evidence="1">The sequence shown here is derived from an EMBL/GenBank/DDBJ whole genome shotgun (WGS) entry which is preliminary data.</text>
</comment>
<dbReference type="STRING" id="537013.CLOSTMETH_02487"/>
<sequence>MNTSKKGRLFARIPGRYFPWTTFAFVCLLSCLLAILFRTIQLGGSINFATGFYNGSSALMFALNFSLVLFAVLLFLMSWMSRTEYLIQMGRHSHKALKYLSFVLCAAFLINGFVDLYQMMISRTQVMGVLEIFGAAASIGAGLSFLFQGLTIQQPRESAVSALYGVPCIWSCIVLITMFVQHTVVVTVSENLYNILRMIFLVIFLLTSSKFLAGYADKKNERWLLFTGLMTIVLSAVTTIPLLIVRLFGKFYTVSHVVQAGPLDFLLMLYTAVFVFAYLKGRRRTQL</sequence>
<reference evidence="1 2" key="2">
    <citation type="submission" date="2009-02" db="EMBL/GenBank/DDBJ databases">
        <title>Draft genome sequence of Clostridium methylpentosum (DSM 5476).</title>
        <authorList>
            <person name="Sudarsanam P."/>
            <person name="Ley R."/>
            <person name="Guruge J."/>
            <person name="Turnbaugh P.J."/>
            <person name="Mahowald M."/>
            <person name="Liep D."/>
            <person name="Gordon J."/>
        </authorList>
    </citation>
    <scope>NUCLEOTIDE SEQUENCE [LARGE SCALE GENOMIC DNA]</scope>
    <source>
        <strain evidence="1 2">DSM 5476</strain>
    </source>
</reference>
<protein>
    <submittedName>
        <fullName evidence="1">Uncharacterized protein</fullName>
    </submittedName>
</protein>
<dbReference type="Proteomes" id="UP000003340">
    <property type="component" value="Unassembled WGS sequence"/>
</dbReference>